<reference evidence="2" key="1">
    <citation type="journal article" date="2022" name="Arch. Microbiol.">
        <title>Microbulbifer okhotskensis sp. nov., isolated from a deep bottom sediment of the Okhotsk Sea.</title>
        <authorList>
            <person name="Romanenko L."/>
            <person name="Kurilenko V."/>
            <person name="Otstavnykh N."/>
            <person name="Velansky P."/>
            <person name="Isaeva M."/>
            <person name="Mikhailov V."/>
        </authorList>
    </citation>
    <scope>NUCLEOTIDE SEQUENCE</scope>
    <source>
        <strain evidence="2">OS29</strain>
    </source>
</reference>
<protein>
    <submittedName>
        <fullName evidence="2">IS66 family transposase</fullName>
    </submittedName>
</protein>
<dbReference type="Pfam" id="PF03050">
    <property type="entry name" value="DDE_Tnp_IS66"/>
    <property type="match status" value="1"/>
</dbReference>
<dbReference type="NCBIfam" id="NF033517">
    <property type="entry name" value="transpos_IS66"/>
    <property type="match status" value="1"/>
</dbReference>
<name>A0A9X2ENR9_9GAMM</name>
<evidence type="ECO:0000259" key="1">
    <source>
        <dbReference type="Pfam" id="PF03050"/>
    </source>
</evidence>
<evidence type="ECO:0000313" key="2">
    <source>
        <dbReference type="EMBL" id="MCO1335597.1"/>
    </source>
</evidence>
<dbReference type="PANTHER" id="PTHR33678">
    <property type="entry name" value="BLL1576 PROTEIN"/>
    <property type="match status" value="1"/>
</dbReference>
<dbReference type="Proteomes" id="UP001139028">
    <property type="component" value="Unassembled WGS sequence"/>
</dbReference>
<organism evidence="2 3">
    <name type="scientific">Microbulbifer okhotskensis</name>
    <dbReference type="NCBI Taxonomy" id="2926617"/>
    <lineage>
        <taxon>Bacteria</taxon>
        <taxon>Pseudomonadati</taxon>
        <taxon>Pseudomonadota</taxon>
        <taxon>Gammaproteobacteria</taxon>
        <taxon>Cellvibrionales</taxon>
        <taxon>Microbulbiferaceae</taxon>
        <taxon>Microbulbifer</taxon>
    </lineage>
</organism>
<dbReference type="InterPro" id="IPR004291">
    <property type="entry name" value="Transposase_IS66_central"/>
</dbReference>
<dbReference type="PANTHER" id="PTHR33678:SF1">
    <property type="entry name" value="BLL1576 PROTEIN"/>
    <property type="match status" value="1"/>
</dbReference>
<dbReference type="InterPro" id="IPR052344">
    <property type="entry name" value="Transposase-related"/>
</dbReference>
<proteinExistence type="predicted"/>
<comment type="caution">
    <text evidence="2">The sequence shown here is derived from an EMBL/GenBank/DDBJ whole genome shotgun (WGS) entry which is preliminary data.</text>
</comment>
<accession>A0A9X2ENR9</accession>
<keyword evidence="3" id="KW-1185">Reference proteome</keyword>
<dbReference type="RefSeq" id="WP_252470468.1">
    <property type="nucleotide sequence ID" value="NZ_JALBWM010000071.1"/>
</dbReference>
<dbReference type="EMBL" id="JALBWM010000071">
    <property type="protein sequence ID" value="MCO1335597.1"/>
    <property type="molecule type" value="Genomic_DNA"/>
</dbReference>
<feature type="non-terminal residue" evidence="2">
    <location>
        <position position="1"/>
    </location>
</feature>
<sequence length="256" mass="29530">VVHADETSLNMDGKRHWIHVLSAQNCTLFGLSPRRGTEAMNAMGVLPEFNGTLVHDHWKPYYTYVCTHALCNAHHLRELTYAHEEDGQRWAGNLHKLLLELRDAVELAGGALPEGQVKRWRIRYRKILGRGDTECPAPVPDTTSPRRGRLKRSKSRNLLERLRDYEEDVLRFMERPDVPFTNNQGERDLRMTKVQQKISGCFRSEDGARAFCLIRSYLLTCQKNDVAPGEALTQLLNGEWPRLLLDKFKFFEVSTE</sequence>
<evidence type="ECO:0000313" key="3">
    <source>
        <dbReference type="Proteomes" id="UP001139028"/>
    </source>
</evidence>
<dbReference type="AlphaFoldDB" id="A0A9X2ENR9"/>
<feature type="domain" description="Transposase IS66 central" evidence="1">
    <location>
        <begin position="1"/>
        <end position="209"/>
    </location>
</feature>
<gene>
    <name evidence="2" type="ORF">MO867_14760</name>
</gene>